<dbReference type="GO" id="GO:0004848">
    <property type="term" value="F:ureidoglycolate hydrolase activity"/>
    <property type="evidence" value="ECO:0007669"/>
    <property type="project" value="InterPro"/>
</dbReference>
<evidence type="ECO:0000256" key="2">
    <source>
        <dbReference type="ARBA" id="ARBA00022631"/>
    </source>
</evidence>
<dbReference type="GO" id="GO:0000256">
    <property type="term" value="P:allantoin catabolic process"/>
    <property type="evidence" value="ECO:0007669"/>
    <property type="project" value="InterPro"/>
</dbReference>
<keyword evidence="2" id="KW-0659">Purine metabolism</keyword>
<dbReference type="SUPFAM" id="SSF51182">
    <property type="entry name" value="RmlC-like cupins"/>
    <property type="match status" value="1"/>
</dbReference>
<dbReference type="GeneID" id="4567568"/>
<reference evidence="7" key="1">
    <citation type="journal article" date="2009" name="Genome Res.">
        <title>Comparative genomic analyses of the human fungal pathogens Coccidioides and their relatives.</title>
        <authorList>
            <person name="Sharpton T.J."/>
            <person name="Stajich J.E."/>
            <person name="Rounsley S.D."/>
            <person name="Gardner M.J."/>
            <person name="Wortman J.R."/>
            <person name="Jordar V.S."/>
            <person name="Maiti R."/>
            <person name="Kodira C.D."/>
            <person name="Neafsey D.E."/>
            <person name="Zeng Q."/>
            <person name="Hung C.-Y."/>
            <person name="McMahan C."/>
            <person name="Muszewska A."/>
            <person name="Grynberg M."/>
            <person name="Mandel M.A."/>
            <person name="Kellner E.M."/>
            <person name="Barker B.M."/>
            <person name="Galgiani J.N."/>
            <person name="Orbach M.J."/>
            <person name="Kirkland T.N."/>
            <person name="Cole G.T."/>
            <person name="Henn M.R."/>
            <person name="Birren B.W."/>
            <person name="Taylor J.W."/>
        </authorList>
    </citation>
    <scope>NUCLEOTIDE SEQUENCE [LARGE SCALE GENOMIC DNA]</scope>
    <source>
        <strain evidence="7">RS</strain>
    </source>
</reference>
<dbReference type="STRING" id="246410.A0A0E1RYV5"/>
<keyword evidence="7" id="KW-1185">Reference proteome</keyword>
<proteinExistence type="predicted"/>
<dbReference type="InterPro" id="IPR011051">
    <property type="entry name" value="RmlC_Cupin_sf"/>
</dbReference>
<evidence type="ECO:0000313" key="7">
    <source>
        <dbReference type="Proteomes" id="UP000001261"/>
    </source>
</evidence>
<dbReference type="Proteomes" id="UP000001261">
    <property type="component" value="Unassembled WGS sequence"/>
</dbReference>
<dbReference type="InterPro" id="IPR047233">
    <property type="entry name" value="UAH_cupin"/>
</dbReference>
<dbReference type="VEuPathDB" id="FungiDB:CIMG_02178"/>
<comment type="catalytic activity">
    <reaction evidence="4">
        <text>(S)-ureidoglycolate = urea + glyoxylate</text>
        <dbReference type="Rhea" id="RHEA:11304"/>
        <dbReference type="ChEBI" id="CHEBI:16199"/>
        <dbReference type="ChEBI" id="CHEBI:36655"/>
        <dbReference type="ChEBI" id="CHEBI:57296"/>
        <dbReference type="EC" id="4.3.2.3"/>
    </reaction>
</comment>
<dbReference type="PANTHER" id="PTHR21221">
    <property type="entry name" value="UREIDOGLYCOLATE HYDROLASE"/>
    <property type="match status" value="1"/>
</dbReference>
<keyword evidence="3" id="KW-0456">Lyase</keyword>
<dbReference type="GO" id="GO:0050385">
    <property type="term" value="F:ureidoglycolate lyase activity"/>
    <property type="evidence" value="ECO:0007669"/>
    <property type="project" value="UniProtKB-EC"/>
</dbReference>
<evidence type="ECO:0000256" key="1">
    <source>
        <dbReference type="ARBA" id="ARBA00011738"/>
    </source>
</evidence>
<protein>
    <submittedName>
        <fullName evidence="6">Ureidoglycolate hydrolase</fullName>
    </submittedName>
</protein>
<dbReference type="InterPro" id="IPR024060">
    <property type="entry name" value="Ureidoglycolate_lyase_dom_sf"/>
</dbReference>
<dbReference type="OMA" id="DCQEVAF"/>
<dbReference type="Pfam" id="PF04115">
    <property type="entry name" value="Ureidogly_lyase"/>
    <property type="match status" value="1"/>
</dbReference>
<comment type="subunit">
    <text evidence="1">Homodimer.</text>
</comment>
<dbReference type="KEGG" id="cim:CIMG_02178"/>
<sequence length="270" mass="28962">MHLPFLSSGPKPAMIGVSTLSSKSFAPYGTVISPPLPNDLVAAPSHLPSLPSKPTEPTLVNQGYAIKYSPVSPMENSYGTGGEARQPASPRISLFSCFPRKLRESGDSSARLLFDVRVLERHPYTSQTFIPLSTSSRGRGNGSRDASTNSPSTTIRNDAIYLIIVAPSLTGQTVTATVKAKDDHADLATIRDPPDLSNLQAFIAKPGEAITYATGTWHAPMVVLGEKRIDFVVIQFMNGVEDDDCQIVTFDGIAVGIPDPAINQRSRARL</sequence>
<feature type="region of interest" description="Disordered" evidence="5">
    <location>
        <begin position="130"/>
        <end position="152"/>
    </location>
</feature>
<dbReference type="CDD" id="cd20298">
    <property type="entry name" value="cupin_UAH"/>
    <property type="match status" value="1"/>
</dbReference>
<dbReference type="InParanoid" id="A0A0E1RYV5"/>
<dbReference type="PANTHER" id="PTHR21221:SF1">
    <property type="entry name" value="UREIDOGLYCOLATE LYASE"/>
    <property type="match status" value="1"/>
</dbReference>
<reference evidence="7" key="2">
    <citation type="journal article" date="2010" name="Genome Res.">
        <title>Population genomic sequencing of Coccidioides fungi reveals recent hybridization and transposon control.</title>
        <authorList>
            <person name="Neafsey D.E."/>
            <person name="Barker B.M."/>
            <person name="Sharpton T.J."/>
            <person name="Stajich J.E."/>
            <person name="Park D.J."/>
            <person name="Whiston E."/>
            <person name="Hung C.-Y."/>
            <person name="McMahan C."/>
            <person name="White J."/>
            <person name="Sykes S."/>
            <person name="Heiman D."/>
            <person name="Young S."/>
            <person name="Zeng Q."/>
            <person name="Abouelleil A."/>
            <person name="Aftuck L."/>
            <person name="Bessette D."/>
            <person name="Brown A."/>
            <person name="FitzGerald M."/>
            <person name="Lui A."/>
            <person name="Macdonald J.P."/>
            <person name="Priest M."/>
            <person name="Orbach M.J."/>
            <person name="Galgiani J.N."/>
            <person name="Kirkland T.N."/>
            <person name="Cole G.T."/>
            <person name="Birren B.W."/>
            <person name="Henn M.R."/>
            <person name="Taylor J.W."/>
            <person name="Rounsley S.D."/>
        </authorList>
    </citation>
    <scope>GENOME REANNOTATION</scope>
    <source>
        <strain evidence="7">RS</strain>
    </source>
</reference>
<dbReference type="FunCoup" id="A0A0E1RYV5">
    <property type="interactions" value="68"/>
</dbReference>
<accession>A0A0E1RYV5</accession>
<dbReference type="AlphaFoldDB" id="A0A0E1RYV5"/>
<evidence type="ECO:0000256" key="5">
    <source>
        <dbReference type="SAM" id="MobiDB-lite"/>
    </source>
</evidence>
<organism evidence="6 7">
    <name type="scientific">Coccidioides immitis (strain RS)</name>
    <name type="common">Valley fever fungus</name>
    <dbReference type="NCBI Taxonomy" id="246410"/>
    <lineage>
        <taxon>Eukaryota</taxon>
        <taxon>Fungi</taxon>
        <taxon>Dikarya</taxon>
        <taxon>Ascomycota</taxon>
        <taxon>Pezizomycotina</taxon>
        <taxon>Eurotiomycetes</taxon>
        <taxon>Eurotiomycetidae</taxon>
        <taxon>Onygenales</taxon>
        <taxon>Onygenaceae</taxon>
        <taxon>Coccidioides</taxon>
    </lineage>
</organism>
<dbReference type="InterPro" id="IPR007247">
    <property type="entry name" value="Ureidogly_lyase"/>
</dbReference>
<evidence type="ECO:0000256" key="3">
    <source>
        <dbReference type="ARBA" id="ARBA00023239"/>
    </source>
</evidence>
<dbReference type="OrthoDB" id="10266039at2759"/>
<name>A0A0E1RYV5_COCIM</name>
<evidence type="ECO:0000256" key="4">
    <source>
        <dbReference type="ARBA" id="ARBA00047684"/>
    </source>
</evidence>
<dbReference type="RefSeq" id="XP_001248407.2">
    <property type="nucleotide sequence ID" value="XM_001248406.2"/>
</dbReference>
<gene>
    <name evidence="6" type="ORF">CIMG_02178</name>
</gene>
<keyword evidence="6" id="KW-0378">Hydrolase</keyword>
<evidence type="ECO:0000313" key="6">
    <source>
        <dbReference type="EMBL" id="EAS36824.2"/>
    </source>
</evidence>
<dbReference type="Gene3D" id="2.60.120.480">
    <property type="entry name" value="Ureidoglycolate hydrolase"/>
    <property type="match status" value="1"/>
</dbReference>
<dbReference type="GO" id="GO:0006144">
    <property type="term" value="P:purine nucleobase metabolic process"/>
    <property type="evidence" value="ECO:0007669"/>
    <property type="project" value="UniProtKB-KW"/>
</dbReference>
<dbReference type="EMBL" id="GG704911">
    <property type="protein sequence ID" value="EAS36824.2"/>
    <property type="molecule type" value="Genomic_DNA"/>
</dbReference>